<dbReference type="AlphaFoldDB" id="A0A8X6HKH5"/>
<evidence type="ECO:0000313" key="3">
    <source>
        <dbReference type="EMBL" id="GFR25243.1"/>
    </source>
</evidence>
<dbReference type="SMART" id="SM00355">
    <property type="entry name" value="ZnF_C2H2"/>
    <property type="match status" value="2"/>
</dbReference>
<dbReference type="Gene3D" id="3.30.160.60">
    <property type="entry name" value="Classic Zinc Finger"/>
    <property type="match status" value="2"/>
</dbReference>
<evidence type="ECO:0000313" key="4">
    <source>
        <dbReference type="Proteomes" id="UP000887116"/>
    </source>
</evidence>
<keyword evidence="1" id="KW-0862">Zinc</keyword>
<evidence type="ECO:0000259" key="2">
    <source>
        <dbReference type="PROSITE" id="PS50157"/>
    </source>
</evidence>
<dbReference type="GO" id="GO:0071897">
    <property type="term" value="P:DNA biosynthetic process"/>
    <property type="evidence" value="ECO:0007669"/>
    <property type="project" value="UniProtKB-ARBA"/>
</dbReference>
<comment type="caution">
    <text evidence="3">The sequence shown here is derived from an EMBL/GenBank/DDBJ whole genome shotgun (WGS) entry which is preliminary data.</text>
</comment>
<dbReference type="SUPFAM" id="SSF57667">
    <property type="entry name" value="beta-beta-alpha zinc fingers"/>
    <property type="match status" value="1"/>
</dbReference>
<dbReference type="PROSITE" id="PS00028">
    <property type="entry name" value="ZINC_FINGER_C2H2_1"/>
    <property type="match status" value="2"/>
</dbReference>
<dbReference type="InterPro" id="IPR012337">
    <property type="entry name" value="RNaseH-like_sf"/>
</dbReference>
<organism evidence="3 4">
    <name type="scientific">Trichonephila clavata</name>
    <name type="common">Joro spider</name>
    <name type="synonym">Nephila clavata</name>
    <dbReference type="NCBI Taxonomy" id="2740835"/>
    <lineage>
        <taxon>Eukaryota</taxon>
        <taxon>Metazoa</taxon>
        <taxon>Ecdysozoa</taxon>
        <taxon>Arthropoda</taxon>
        <taxon>Chelicerata</taxon>
        <taxon>Arachnida</taxon>
        <taxon>Araneae</taxon>
        <taxon>Araneomorphae</taxon>
        <taxon>Entelegynae</taxon>
        <taxon>Araneoidea</taxon>
        <taxon>Nephilidae</taxon>
        <taxon>Trichonephila</taxon>
    </lineage>
</organism>
<dbReference type="SUPFAM" id="SSF56672">
    <property type="entry name" value="DNA/RNA polymerases"/>
    <property type="match status" value="1"/>
</dbReference>
<dbReference type="InterPro" id="IPR036236">
    <property type="entry name" value="Znf_C2H2_sf"/>
</dbReference>
<keyword evidence="1" id="KW-0479">Metal-binding</keyword>
<proteinExistence type="predicted"/>
<sequence length="1038" mass="121285">MEALTKNSTTPNVEDWDVSFGIPMNELKEILNAAELAEEFADDDPKWDETQPCIERMPSTSKQAASILNIEPSTLTNLEGTRDARASLSSKVCNVCRKTFSRVDALLRHMRTHIKKKTHSCDLCNKGFSRKDILQRHKLTHFNITNQQSTSIAVSKHRLIPSQMPPSKKRKPDNSVHALNVFTIRTFDSMKDNELDFLKFFDDVRPFIFEELQLQLEEKKAIKWYAVVQATLTRTTQENDVEYITPHFRSNCVVELMENTIAEHLESAFKKIQNSFEEFTQRGSGWTLEKILKLELNIAKYQPLSPSNYIPLPKKLTDKKAILNIKNEDQKCFVWCLLAHKLKIDYKKNANSIHHYIPHESEIKLGNVKCPVHVTNISTLEKLNNVRINVFGFEDEIFPLYVSSREDLDCINLLYISNEERQHYCLIRNFSRLIGDLSKHKSTAHICYRCLHRFCREDLLQEHLNYCKNVSPQKIKMPSPDRNILQFQKIEFQHKVPFIIYADFESIIIPYHSVQPKNQSAYTEKIARHEPCGYAYVVIDANGKMLKPITVYRGPDAAIHFINNLIKEKDQITPMITTIMPMNLSPEEEEQFNSETQCYLCKHLLENDKVRDHCHLSGRYRGAAHNYCNLKYKMRKMIPVVFHNLKNYDAHHIIKCLGNFKDHEFNILANNMEKYITFSMRKNIKENNVTVSLQFIDSFQFLPTSLQKLVQNLKDSDFNILKQNVSLDKIHLLLRKGLKLTKVHKVLSFKQKPWLKPYIEFNTNQRKLASSSFEKDFFKLLNNSVYGKTMENVRKHSNVQLVTSEKQAKKLVAAPTFKRFKIITENLVVLEKLKSCITLNRPIYIEFVILELSKVLMYNFHYNHIKKRYMDKANLLFTDTDSLTYEIETEDIYRDMGENLNIYDTSDYPQDHALYSEKNKKRIGCFKDEMNSKPIIEFVGLRAKMYSMLTPDSEKKTAKGVSKVVIQQKLKHSNYLQCLKENKSTKENMILIKSENHDIYTVRQNKTALSSFDDKRYILDDNIGTFAYGHYKINENPL</sequence>
<dbReference type="GO" id="GO:0008270">
    <property type="term" value="F:zinc ion binding"/>
    <property type="evidence" value="ECO:0007669"/>
    <property type="project" value="UniProtKB-KW"/>
</dbReference>
<dbReference type="OrthoDB" id="6433693at2759"/>
<evidence type="ECO:0000256" key="1">
    <source>
        <dbReference type="PROSITE-ProRule" id="PRU00042"/>
    </source>
</evidence>
<protein>
    <submittedName>
        <fullName evidence="3">PR domain zinc finger protein 4</fullName>
    </submittedName>
</protein>
<dbReference type="Pfam" id="PF00096">
    <property type="entry name" value="zf-C2H2"/>
    <property type="match status" value="1"/>
</dbReference>
<accession>A0A8X6HKH5</accession>
<keyword evidence="4" id="KW-1185">Reference proteome</keyword>
<feature type="domain" description="C2H2-type" evidence="2">
    <location>
        <begin position="91"/>
        <end position="118"/>
    </location>
</feature>
<gene>
    <name evidence="3" type="primary">Prdm4_4</name>
    <name evidence="3" type="ORF">TNCT_230701</name>
</gene>
<dbReference type="InterPro" id="IPR013087">
    <property type="entry name" value="Znf_C2H2_type"/>
</dbReference>
<name>A0A8X6HKH5_TRICU</name>
<dbReference type="PANTHER" id="PTHR31511:SF12">
    <property type="entry name" value="RHO TERMINATION FACTOR N-TERMINAL DOMAIN-CONTAINING PROTEIN"/>
    <property type="match status" value="1"/>
</dbReference>
<dbReference type="PROSITE" id="PS50157">
    <property type="entry name" value="ZINC_FINGER_C2H2_2"/>
    <property type="match status" value="2"/>
</dbReference>
<feature type="domain" description="C2H2-type" evidence="2">
    <location>
        <begin position="119"/>
        <end position="141"/>
    </location>
</feature>
<dbReference type="InterPro" id="IPR043502">
    <property type="entry name" value="DNA/RNA_pol_sf"/>
</dbReference>
<dbReference type="GO" id="GO:0042575">
    <property type="term" value="C:DNA polymerase complex"/>
    <property type="evidence" value="ECO:0007669"/>
    <property type="project" value="UniProtKB-ARBA"/>
</dbReference>
<dbReference type="EMBL" id="BMAO01038475">
    <property type="protein sequence ID" value="GFR25243.1"/>
    <property type="molecule type" value="Genomic_DNA"/>
</dbReference>
<dbReference type="PANTHER" id="PTHR31511">
    <property type="entry name" value="PROTEIN CBG23764"/>
    <property type="match status" value="1"/>
</dbReference>
<dbReference type="Proteomes" id="UP000887116">
    <property type="component" value="Unassembled WGS sequence"/>
</dbReference>
<dbReference type="SUPFAM" id="SSF53098">
    <property type="entry name" value="Ribonuclease H-like"/>
    <property type="match status" value="1"/>
</dbReference>
<keyword evidence="1" id="KW-0863">Zinc-finger</keyword>
<reference evidence="3" key="1">
    <citation type="submission" date="2020-07" db="EMBL/GenBank/DDBJ databases">
        <title>Multicomponent nature underlies the extraordinary mechanical properties of spider dragline silk.</title>
        <authorList>
            <person name="Kono N."/>
            <person name="Nakamura H."/>
            <person name="Mori M."/>
            <person name="Yoshida Y."/>
            <person name="Ohtoshi R."/>
            <person name="Malay A.D."/>
            <person name="Moran D.A.P."/>
            <person name="Tomita M."/>
            <person name="Numata K."/>
            <person name="Arakawa K."/>
        </authorList>
    </citation>
    <scope>NUCLEOTIDE SEQUENCE</scope>
</reference>